<accession>A0ABR2VAB0</accession>
<comment type="caution">
    <text evidence="2">The sequence shown here is derived from an EMBL/GenBank/DDBJ whole genome shotgun (WGS) entry which is preliminary data.</text>
</comment>
<dbReference type="Gene3D" id="3.90.79.10">
    <property type="entry name" value="Nucleoside Triphosphate Pyrophosphohydrolase"/>
    <property type="match status" value="1"/>
</dbReference>
<gene>
    <name evidence="2" type="ORF">SUNI508_03861</name>
</gene>
<sequence>MGLTLNQKQKSILAMSKSEYLTHIGNHDHKTKLQVAAAIFRIDVQSSRPTILLLKRSKHDSQSPGTFEAPSGSVKDSDFIISDSIARAVEENSSLRVFRIAAMLREKRWLDKRSWLDEDDDIVMPSTGLRKHVQLNWAVAVDDTRDVAIRSDEHEEFIWASWNVLDRLNLRDDTRDFAKEALTWAARCLC</sequence>
<dbReference type="InterPro" id="IPR000086">
    <property type="entry name" value="NUDIX_hydrolase_dom"/>
</dbReference>
<dbReference type="Pfam" id="PF00293">
    <property type="entry name" value="NUDIX"/>
    <property type="match status" value="1"/>
</dbReference>
<reference evidence="2 3" key="1">
    <citation type="journal article" date="2024" name="J. Plant Pathol.">
        <title>Sequence and assembly of the genome of Seiridium unicorne, isolate CBS 538.82, causal agent of cypress canker disease.</title>
        <authorList>
            <person name="Scali E."/>
            <person name="Rocca G.D."/>
            <person name="Danti R."/>
            <person name="Garbelotto M."/>
            <person name="Barberini S."/>
            <person name="Baroncelli R."/>
            <person name="Emiliani G."/>
        </authorList>
    </citation>
    <scope>NUCLEOTIDE SEQUENCE [LARGE SCALE GENOMIC DNA]</scope>
    <source>
        <strain evidence="2 3">BM-138-508</strain>
    </source>
</reference>
<protein>
    <recommendedName>
        <fullName evidence="1">Nudix hydrolase domain-containing protein</fullName>
    </recommendedName>
</protein>
<keyword evidence="3" id="KW-1185">Reference proteome</keyword>
<evidence type="ECO:0000313" key="2">
    <source>
        <dbReference type="EMBL" id="KAK9423845.1"/>
    </source>
</evidence>
<evidence type="ECO:0000313" key="3">
    <source>
        <dbReference type="Proteomes" id="UP001408356"/>
    </source>
</evidence>
<feature type="domain" description="Nudix hydrolase" evidence="1">
    <location>
        <begin position="32"/>
        <end position="183"/>
    </location>
</feature>
<dbReference type="Proteomes" id="UP001408356">
    <property type="component" value="Unassembled WGS sequence"/>
</dbReference>
<dbReference type="PROSITE" id="PS51462">
    <property type="entry name" value="NUDIX"/>
    <property type="match status" value="1"/>
</dbReference>
<name>A0ABR2VAB0_9PEZI</name>
<proteinExistence type="predicted"/>
<dbReference type="EMBL" id="JARVKF010000057">
    <property type="protein sequence ID" value="KAK9423845.1"/>
    <property type="molecule type" value="Genomic_DNA"/>
</dbReference>
<dbReference type="InterPro" id="IPR015797">
    <property type="entry name" value="NUDIX_hydrolase-like_dom_sf"/>
</dbReference>
<dbReference type="SUPFAM" id="SSF55811">
    <property type="entry name" value="Nudix"/>
    <property type="match status" value="1"/>
</dbReference>
<organism evidence="2 3">
    <name type="scientific">Seiridium unicorne</name>
    <dbReference type="NCBI Taxonomy" id="138068"/>
    <lineage>
        <taxon>Eukaryota</taxon>
        <taxon>Fungi</taxon>
        <taxon>Dikarya</taxon>
        <taxon>Ascomycota</taxon>
        <taxon>Pezizomycotina</taxon>
        <taxon>Sordariomycetes</taxon>
        <taxon>Xylariomycetidae</taxon>
        <taxon>Amphisphaeriales</taxon>
        <taxon>Sporocadaceae</taxon>
        <taxon>Seiridium</taxon>
    </lineage>
</organism>
<evidence type="ECO:0000259" key="1">
    <source>
        <dbReference type="PROSITE" id="PS51462"/>
    </source>
</evidence>